<dbReference type="RefSeq" id="YP_025818.1">
    <property type="nucleotide sequence ID" value="NC_005926.1"/>
</dbReference>
<organism evidence="1">
    <name type="scientific">Tupiella akineta</name>
    <name type="common">Green alga</name>
    <name type="synonym">Pseudendoclonium akinetum</name>
    <dbReference type="NCBI Taxonomy" id="160070"/>
    <lineage>
        <taxon>Eukaryota</taxon>
        <taxon>Viridiplantae</taxon>
        <taxon>Chlorophyta</taxon>
        <taxon>core chlorophytes</taxon>
        <taxon>Ulvophyceae</taxon>
        <taxon>OUU clade</taxon>
        <taxon>Ulotrichales</taxon>
        <taxon>Tupiellaceae</taxon>
        <taxon>Tupiella</taxon>
    </lineage>
</organism>
<dbReference type="GeneID" id="2847043"/>
<dbReference type="AlphaFoldDB" id="Q6UVP7"/>
<gene>
    <name evidence="1" type="primary">orf97b</name>
</gene>
<dbReference type="EMBL" id="AY359242">
    <property type="protein sequence ID" value="AAQ18777.1"/>
    <property type="molecule type" value="Genomic_DNA"/>
</dbReference>
<proteinExistence type="predicted"/>
<accession>Q6UVP7</accession>
<protein>
    <submittedName>
        <fullName evidence="1">Uncharacterized protein</fullName>
    </submittedName>
</protein>
<name>Q6UVP7_TUPAK</name>
<geneLocation type="mitochondrion" evidence="1"/>
<reference evidence="1" key="2">
    <citation type="journal article" date="2004" name="Mol. Biol. Evol.">
        <title>The complete mitochondrial DNA sequence of the green alga Pseudendoclonium akinetum (Ulvophyceae) highlights distinctive evolutionary trends in the chlorophyta and suggests a sister-group relationship between the Ulvophyceae and Chlorophyceae.</title>
        <authorList>
            <person name="Pombert J.F."/>
            <person name="Otis C."/>
            <person name="Lemieux C."/>
            <person name="Turmel M."/>
        </authorList>
    </citation>
    <scope>NUCLEOTIDE SEQUENCE</scope>
    <source>
        <strain evidence="1">UTEX 1912</strain>
    </source>
</reference>
<keyword evidence="1" id="KW-0496">Mitochondrion</keyword>
<evidence type="ECO:0000313" key="1">
    <source>
        <dbReference type="EMBL" id="AAQ18777.1"/>
    </source>
</evidence>
<sequence length="97" mass="10896">MSKFCPQQKQGAAKFAHCILKLRQFVRRLTNFGGRKFAHFICKPSSYEYFSYQKSIGAKAAANLLTLLANYGAKQGSLPEVALLQGPNLLIYIRKLL</sequence>
<reference evidence="1" key="1">
    <citation type="submission" date="2003-08" db="EMBL/GenBank/DDBJ databases">
        <authorList>
            <person name="Pombert J.-F."/>
            <person name="Otis C."/>
            <person name="Lemieux C."/>
            <person name="Turmel M."/>
        </authorList>
    </citation>
    <scope>NUCLEOTIDE SEQUENCE</scope>
    <source>
        <strain evidence="1">UTEX 1912</strain>
    </source>
</reference>